<evidence type="ECO:0000313" key="2">
    <source>
        <dbReference type="EMBL" id="KAF9584954.1"/>
    </source>
</evidence>
<comment type="caution">
    <text evidence="2">The sequence shown here is derived from an EMBL/GenBank/DDBJ whole genome shotgun (WGS) entry which is preliminary data.</text>
</comment>
<dbReference type="Proteomes" id="UP000780801">
    <property type="component" value="Unassembled WGS sequence"/>
</dbReference>
<dbReference type="EMBL" id="JAABOA010000288">
    <property type="protein sequence ID" value="KAF9584954.1"/>
    <property type="molecule type" value="Genomic_DNA"/>
</dbReference>
<feature type="transmembrane region" description="Helical" evidence="1">
    <location>
        <begin position="57"/>
        <end position="76"/>
    </location>
</feature>
<keyword evidence="1" id="KW-0812">Transmembrane</keyword>
<name>A0A9P6G0V3_9FUNG</name>
<dbReference type="AlphaFoldDB" id="A0A9P6G0V3"/>
<dbReference type="OrthoDB" id="73532at2759"/>
<gene>
    <name evidence="2" type="ORF">BGW38_004500</name>
</gene>
<keyword evidence="1" id="KW-0472">Membrane</keyword>
<keyword evidence="1" id="KW-1133">Transmembrane helix</keyword>
<accession>A0A9P6G0V3</accession>
<keyword evidence="3" id="KW-1185">Reference proteome</keyword>
<feature type="transmembrane region" description="Helical" evidence="1">
    <location>
        <begin position="96"/>
        <end position="117"/>
    </location>
</feature>
<organism evidence="2 3">
    <name type="scientific">Lunasporangiospora selenospora</name>
    <dbReference type="NCBI Taxonomy" id="979761"/>
    <lineage>
        <taxon>Eukaryota</taxon>
        <taxon>Fungi</taxon>
        <taxon>Fungi incertae sedis</taxon>
        <taxon>Mucoromycota</taxon>
        <taxon>Mortierellomycotina</taxon>
        <taxon>Mortierellomycetes</taxon>
        <taxon>Mortierellales</taxon>
        <taxon>Mortierellaceae</taxon>
        <taxon>Lunasporangiospora</taxon>
    </lineage>
</organism>
<protein>
    <submittedName>
        <fullName evidence="2">Uncharacterized protein</fullName>
    </submittedName>
</protein>
<feature type="transmembrane region" description="Helical" evidence="1">
    <location>
        <begin position="27"/>
        <end position="45"/>
    </location>
</feature>
<sequence>MTVEDPDGTVRVKPFAGRPGHTTVEQYVMNVFYIPILIQGYRALIPSVFWRIALFPINIWVLEIIQGYTQIFLFGYNAAWVYRGYDALFHGTIKLWYVHHWLMMGAALELVVCPFTLPLTETIASLWQPSV</sequence>
<evidence type="ECO:0000256" key="1">
    <source>
        <dbReference type="SAM" id="Phobius"/>
    </source>
</evidence>
<proteinExistence type="predicted"/>
<reference evidence="2" key="1">
    <citation type="journal article" date="2020" name="Fungal Divers.">
        <title>Resolving the Mortierellaceae phylogeny through synthesis of multi-gene phylogenetics and phylogenomics.</title>
        <authorList>
            <person name="Vandepol N."/>
            <person name="Liber J."/>
            <person name="Desiro A."/>
            <person name="Na H."/>
            <person name="Kennedy M."/>
            <person name="Barry K."/>
            <person name="Grigoriev I.V."/>
            <person name="Miller A.N."/>
            <person name="O'Donnell K."/>
            <person name="Stajich J.E."/>
            <person name="Bonito G."/>
        </authorList>
    </citation>
    <scope>NUCLEOTIDE SEQUENCE</scope>
    <source>
        <strain evidence="2">KOD1015</strain>
    </source>
</reference>
<evidence type="ECO:0000313" key="3">
    <source>
        <dbReference type="Proteomes" id="UP000780801"/>
    </source>
</evidence>